<feature type="compositionally biased region" description="Low complexity" evidence="4">
    <location>
        <begin position="731"/>
        <end position="746"/>
    </location>
</feature>
<proteinExistence type="predicted"/>
<feature type="region of interest" description="Disordered" evidence="4">
    <location>
        <begin position="1218"/>
        <end position="1251"/>
    </location>
</feature>
<evidence type="ECO:0000256" key="1">
    <source>
        <dbReference type="ARBA" id="ARBA00004245"/>
    </source>
</evidence>
<evidence type="ECO:0000256" key="2">
    <source>
        <dbReference type="ARBA" id="ARBA00022490"/>
    </source>
</evidence>
<evidence type="ECO:0000313" key="6">
    <source>
        <dbReference type="EMBL" id="KAJ5100509.1"/>
    </source>
</evidence>
<feature type="compositionally biased region" description="Low complexity" evidence="4">
    <location>
        <begin position="1148"/>
        <end position="1163"/>
    </location>
</feature>
<feature type="compositionally biased region" description="Basic and acidic residues" evidence="4">
    <location>
        <begin position="20"/>
        <end position="37"/>
    </location>
</feature>
<keyword evidence="2" id="KW-0963">Cytoplasm</keyword>
<dbReference type="EMBL" id="JAPQKH010000004">
    <property type="protein sequence ID" value="KAJ5100509.1"/>
    <property type="molecule type" value="Genomic_DNA"/>
</dbReference>
<feature type="compositionally biased region" description="Polar residues" evidence="4">
    <location>
        <begin position="684"/>
        <end position="697"/>
    </location>
</feature>
<evidence type="ECO:0000256" key="3">
    <source>
        <dbReference type="ARBA" id="ARBA00023212"/>
    </source>
</evidence>
<feature type="compositionally biased region" description="Polar residues" evidence="4">
    <location>
        <begin position="622"/>
        <end position="632"/>
    </location>
</feature>
<gene>
    <name evidence="6" type="ORF">N7456_006561</name>
</gene>
<protein>
    <recommendedName>
        <fullName evidence="5">GAR domain-containing protein</fullName>
    </recommendedName>
</protein>
<dbReference type="OrthoDB" id="5409589at2759"/>
<keyword evidence="3" id="KW-0206">Cytoskeleton</keyword>
<dbReference type="PROSITE" id="PS51460">
    <property type="entry name" value="GAR"/>
    <property type="match status" value="1"/>
</dbReference>
<comment type="caution">
    <text evidence="6">The sequence shown here is derived from an EMBL/GenBank/DDBJ whole genome shotgun (WGS) entry which is preliminary data.</text>
</comment>
<accession>A0A9W9FI11</accession>
<sequence>MAASRRPSPLRPSIRLSPIHSRDNSRSASPERPERPRGSLYPEIDPLLSNLSPESTLEALTSTGTVPSNGSFSHDVLSKSISQVSPAERALGIRAAIAARNLDLWLKEVRSWTWPNNADAQAGKGFFPPADSSGRDDSFKTTSLSAPSNSVEFYGSLPARVVEEHEKRIEEIRDGIDGLDVEELKEHVLNAHIPSRSRPSSSTSTVSVPPPLSYVQLSDFTAIVTATILRALPCLSRLSHLLNTWDVRLLVLRQVPGLLKELHTTRSILDASNRALQSSNTSEDIDARLSSSLLRDEHVKIEGKVIDAGRRMDRALDALEGRQDSLPEQWIDDLETIEADFAAWVVEAERYKLHTEWLHAKSQSQKAERAQEPQSEIQDPATDNPEVEIATMPAVPEPIPEVAQMETIEEESRSNSQLEVLTDSAPLEQPDSHDSTISTDSDSLSQVSDPDTSYNPIEPEPTVIEEPKDDPENQTNIVVAEDLQTPTQEEFPQDIHTQKPGVQSPAKIPLPMTPGVENKENIPPPSIMPQRSPSVRESASTKPAALAEHVDDDPFIQKPLSPRPESNQESEVTAAVAVPVQKEVQLASSLRGEVESEPKQTTHEATASTSSVVPPIAEPEQLSLTQQLPESTYESRESTCFKTPTLMSQPLVETPDLDNYIRDSSASPPSDRAESPRPPAAEPQETQDVLKSQSSNEFVPAKQDLPKKKPLQSPIKLSKTRSGNLSFDKGASASRARRQSSGSVASFVSDDSNTSSRGVPEPHASSSNGDQIIPQRGDHKKQVSRGGHMLREDRLRRFENSKRVTRSTEFQEARSVSLPLQRFINEKLDLDLTSPPVPEIPEQYKSTNHTARANNAGLSSTPTPQALRIPKRRPALAHGQPPSDLKKHDTVSNPPSKTLPAFGGNTARRAIQHQDQPKSLRLRHRLTAHPSLEGLGLRRQELAYVEEDASEYMDNGSGSSSPNKHFRKPRDHLDEKINSILSTLPGRIHLVDPNNEADTSSSSSSLDRKMRERCLSESPNGPPSRSITPAPSLTLMPAARRRVSHAHKTEDSYVKLYHLHHGGSTAPTKLFVRTVGEDGQRVMVRVGGGWADLGEYLREYVIHHGRRKVSETPRVEVQGVASRSPSGHSPGSLLPPSASYIASGRATPSRPSSVLSVRPPSSLTVRKPRRDSTASEAVPPRSVTAGNLSFFTSPPSAGLPGRRRLSVSSSYSFGGDILSPPTTHASSHEGSAPLGLAGPKPRSRQISMSPEGEAWVENVLQKTRRSTSFNPPPFGISTSPKNNDVGSPRLPEEDTTGRSLPKVRSVNDIRSAGSSRRVSLRGLGNHR</sequence>
<organism evidence="6 7">
    <name type="scientific">Penicillium angulare</name>
    <dbReference type="NCBI Taxonomy" id="116970"/>
    <lineage>
        <taxon>Eukaryota</taxon>
        <taxon>Fungi</taxon>
        <taxon>Dikarya</taxon>
        <taxon>Ascomycota</taxon>
        <taxon>Pezizomycotina</taxon>
        <taxon>Eurotiomycetes</taxon>
        <taxon>Eurotiomycetidae</taxon>
        <taxon>Eurotiales</taxon>
        <taxon>Aspergillaceae</taxon>
        <taxon>Penicillium</taxon>
    </lineage>
</organism>
<dbReference type="InterPro" id="IPR036534">
    <property type="entry name" value="GAR_dom_sf"/>
</dbReference>
<evidence type="ECO:0000256" key="4">
    <source>
        <dbReference type="SAM" id="MobiDB-lite"/>
    </source>
</evidence>
<evidence type="ECO:0000259" key="5">
    <source>
        <dbReference type="PROSITE" id="PS51460"/>
    </source>
</evidence>
<feature type="region of interest" description="Disordered" evidence="4">
    <location>
        <begin position="1109"/>
        <end position="1203"/>
    </location>
</feature>
<feature type="region of interest" description="Disordered" evidence="4">
    <location>
        <begin position="874"/>
        <end position="904"/>
    </location>
</feature>
<feature type="compositionally biased region" description="Basic and acidic residues" evidence="4">
    <location>
        <begin position="789"/>
        <end position="802"/>
    </location>
</feature>
<feature type="region of interest" description="Disordered" evidence="4">
    <location>
        <begin position="120"/>
        <end position="144"/>
    </location>
</feature>
<feature type="compositionally biased region" description="Polar residues" evidence="4">
    <location>
        <begin position="603"/>
        <end position="612"/>
    </location>
</feature>
<feature type="region of interest" description="Disordered" evidence="4">
    <location>
        <begin position="951"/>
        <end position="970"/>
    </location>
</feature>
<feature type="compositionally biased region" description="Polar residues" evidence="4">
    <location>
        <begin position="1276"/>
        <end position="1285"/>
    </location>
</feature>
<feature type="region of interest" description="Disordered" evidence="4">
    <location>
        <begin position="362"/>
        <end position="383"/>
    </location>
</feature>
<feature type="compositionally biased region" description="Low complexity" evidence="4">
    <location>
        <begin position="1121"/>
        <end position="1139"/>
    </location>
</feature>
<dbReference type="Proteomes" id="UP001149165">
    <property type="component" value="Unassembled WGS sequence"/>
</dbReference>
<name>A0A9W9FI11_9EURO</name>
<dbReference type="InterPro" id="IPR003108">
    <property type="entry name" value="GAR_dom"/>
</dbReference>
<feature type="region of interest" description="Disordered" evidence="4">
    <location>
        <begin position="990"/>
        <end position="1031"/>
    </location>
</feature>
<dbReference type="SUPFAM" id="SSF143575">
    <property type="entry name" value="GAS2 domain-like"/>
    <property type="match status" value="1"/>
</dbReference>
<feature type="compositionally biased region" description="Polar residues" evidence="4">
    <location>
        <begin position="446"/>
        <end position="455"/>
    </location>
</feature>
<dbReference type="Pfam" id="PF02187">
    <property type="entry name" value="GAS2"/>
    <property type="match status" value="1"/>
</dbReference>
<feature type="compositionally biased region" description="Low complexity" evidence="4">
    <location>
        <begin position="1"/>
        <end position="19"/>
    </location>
</feature>
<reference evidence="6" key="2">
    <citation type="journal article" date="2023" name="IMA Fungus">
        <title>Comparative genomic study of the Penicillium genus elucidates a diverse pangenome and 15 lateral gene transfer events.</title>
        <authorList>
            <person name="Petersen C."/>
            <person name="Sorensen T."/>
            <person name="Nielsen M.R."/>
            <person name="Sondergaard T.E."/>
            <person name="Sorensen J.L."/>
            <person name="Fitzpatrick D.A."/>
            <person name="Frisvad J.C."/>
            <person name="Nielsen K.L."/>
        </authorList>
    </citation>
    <scope>NUCLEOTIDE SEQUENCE</scope>
    <source>
        <strain evidence="6">IBT 30069</strain>
    </source>
</reference>
<feature type="compositionally biased region" description="Polar residues" evidence="4">
    <location>
        <begin position="529"/>
        <end position="541"/>
    </location>
</feature>
<dbReference type="GO" id="GO:0005856">
    <property type="term" value="C:cytoskeleton"/>
    <property type="evidence" value="ECO:0007669"/>
    <property type="project" value="UniProtKB-SubCell"/>
</dbReference>
<feature type="compositionally biased region" description="Polar residues" evidence="4">
    <location>
        <begin position="1184"/>
        <end position="1195"/>
    </location>
</feature>
<feature type="region of interest" description="Disordered" evidence="4">
    <location>
        <begin position="425"/>
        <end position="815"/>
    </location>
</feature>
<evidence type="ECO:0000313" key="7">
    <source>
        <dbReference type="Proteomes" id="UP001149165"/>
    </source>
</evidence>
<feature type="compositionally biased region" description="Basic and acidic residues" evidence="4">
    <location>
        <begin position="592"/>
        <end position="602"/>
    </location>
</feature>
<feature type="region of interest" description="Disordered" evidence="4">
    <location>
        <begin position="1264"/>
        <end position="1327"/>
    </location>
</feature>
<dbReference type="GO" id="GO:0008017">
    <property type="term" value="F:microtubule binding"/>
    <property type="evidence" value="ECO:0007669"/>
    <property type="project" value="InterPro"/>
</dbReference>
<feature type="compositionally biased region" description="Low complexity" evidence="4">
    <location>
        <begin position="435"/>
        <end position="445"/>
    </location>
</feature>
<feature type="compositionally biased region" description="Basic and acidic residues" evidence="4">
    <location>
        <begin position="1006"/>
        <end position="1015"/>
    </location>
</feature>
<feature type="region of interest" description="Disordered" evidence="4">
    <location>
        <begin position="1"/>
        <end position="49"/>
    </location>
</feature>
<feature type="domain" description="GAR" evidence="5">
    <location>
        <begin position="1030"/>
        <end position="1104"/>
    </location>
</feature>
<comment type="subcellular location">
    <subcellularLocation>
        <location evidence="1">Cytoplasm</location>
        <location evidence="1">Cytoskeleton</location>
    </subcellularLocation>
</comment>
<feature type="compositionally biased region" description="Polar residues" evidence="4">
    <location>
        <begin position="1017"/>
        <end position="1031"/>
    </location>
</feature>
<feature type="compositionally biased region" description="Polar residues" evidence="4">
    <location>
        <begin position="1220"/>
        <end position="1229"/>
    </location>
</feature>
<keyword evidence="7" id="KW-1185">Reference proteome</keyword>
<dbReference type="Gene3D" id="3.30.920.20">
    <property type="entry name" value="Gas2-like domain"/>
    <property type="match status" value="1"/>
</dbReference>
<reference evidence="6" key="1">
    <citation type="submission" date="2022-11" db="EMBL/GenBank/DDBJ databases">
        <authorList>
            <person name="Petersen C."/>
        </authorList>
    </citation>
    <scope>NUCLEOTIDE SEQUENCE</scope>
    <source>
        <strain evidence="6">IBT 30069</strain>
    </source>
</reference>